<dbReference type="NCBIfam" id="TIGR01764">
    <property type="entry name" value="excise"/>
    <property type="match status" value="1"/>
</dbReference>
<dbReference type="SUPFAM" id="SSF46955">
    <property type="entry name" value="Putative DNA-binding domain"/>
    <property type="match status" value="1"/>
</dbReference>
<gene>
    <name evidence="2" type="ORF">E0489_12035</name>
</gene>
<proteinExistence type="predicted"/>
<reference evidence="2 3" key="1">
    <citation type="submission" date="2019-03" db="EMBL/GenBank/DDBJ databases">
        <title>Thermus tengchongensis species for the arsenic transformation mechanism.</title>
        <authorList>
            <person name="Yuan G.C."/>
        </authorList>
    </citation>
    <scope>NUCLEOTIDE SEQUENCE [LARGE SCALE GENOMIC DNA]</scope>
    <source>
        <strain evidence="2 3">15Y</strain>
    </source>
</reference>
<dbReference type="GO" id="GO:0003677">
    <property type="term" value="F:DNA binding"/>
    <property type="evidence" value="ECO:0007669"/>
    <property type="project" value="UniProtKB-KW"/>
</dbReference>
<dbReference type="EMBL" id="SKBL01000031">
    <property type="protein sequence ID" value="TFU14550.1"/>
    <property type="molecule type" value="Genomic_DNA"/>
</dbReference>
<dbReference type="InterPro" id="IPR010093">
    <property type="entry name" value="SinI_DNA-bd"/>
</dbReference>
<accession>A0ABY2K3M6</accession>
<dbReference type="Proteomes" id="UP000297244">
    <property type="component" value="Unassembled WGS sequence"/>
</dbReference>
<feature type="domain" description="Helix-turn-helix" evidence="1">
    <location>
        <begin position="29"/>
        <end position="74"/>
    </location>
</feature>
<evidence type="ECO:0000259" key="1">
    <source>
        <dbReference type="Pfam" id="PF12728"/>
    </source>
</evidence>
<evidence type="ECO:0000313" key="3">
    <source>
        <dbReference type="Proteomes" id="UP000297244"/>
    </source>
</evidence>
<dbReference type="InterPro" id="IPR041657">
    <property type="entry name" value="HTH_17"/>
</dbReference>
<keyword evidence="2" id="KW-0238">DNA-binding</keyword>
<comment type="caution">
    <text evidence="2">The sequence shown here is derived from an EMBL/GenBank/DDBJ whole genome shotgun (WGS) entry which is preliminary data.</text>
</comment>
<keyword evidence="3" id="KW-1185">Reference proteome</keyword>
<evidence type="ECO:0000313" key="2">
    <source>
        <dbReference type="EMBL" id="TFU14550.1"/>
    </source>
</evidence>
<organism evidence="2 3">
    <name type="scientific">Thermus tengchongensis</name>
    <dbReference type="NCBI Taxonomy" id="1214928"/>
    <lineage>
        <taxon>Bacteria</taxon>
        <taxon>Thermotogati</taxon>
        <taxon>Deinococcota</taxon>
        <taxon>Deinococci</taxon>
        <taxon>Thermales</taxon>
        <taxon>Thermaceae</taxon>
        <taxon>Thermus</taxon>
    </lineage>
</organism>
<dbReference type="InterPro" id="IPR009061">
    <property type="entry name" value="DNA-bd_dom_put_sf"/>
</dbReference>
<protein>
    <submittedName>
        <fullName evidence="2">DNA-binding protein</fullName>
    </submittedName>
</protein>
<sequence>MERLEAAVSALERAAGTGRLKVSGSRLGYSVAEVAELLGVSKNLVYKAIHSGSLRAVKLGGRLIVPHRAVEEWLGYGGSEEREGPRGRAR</sequence>
<name>A0ABY2K3M6_9DEIN</name>
<dbReference type="Pfam" id="PF12728">
    <property type="entry name" value="HTH_17"/>
    <property type="match status" value="1"/>
</dbReference>